<keyword evidence="5 8" id="KW-0949">S-adenosyl-L-methionine</keyword>
<evidence type="ECO:0000256" key="6">
    <source>
        <dbReference type="ARBA" id="ARBA00022694"/>
    </source>
</evidence>
<feature type="binding site" evidence="9">
    <location>
        <begin position="119"/>
        <end position="122"/>
    </location>
    <ligand>
        <name>S-adenosyl-L-methionine</name>
        <dbReference type="ChEBI" id="CHEBI:59789"/>
    </ligand>
</feature>
<keyword evidence="3 8" id="KW-0489">Methyltransferase</keyword>
<evidence type="ECO:0000256" key="3">
    <source>
        <dbReference type="ARBA" id="ARBA00022603"/>
    </source>
</evidence>
<protein>
    <recommendedName>
        <fullName evidence="2 8">tRNA (adenine(58)-N(1))-methyltransferase</fullName>
        <ecNumber evidence="2 8">2.1.1.220</ecNumber>
    </recommendedName>
</protein>
<dbReference type="OrthoDB" id="1925287at2759"/>
<keyword evidence="4 8" id="KW-0808">Transferase</keyword>
<reference evidence="12" key="1">
    <citation type="journal article" date="2019" name="Plant J.">
        <title>Chlorella vulgaris genome assembly and annotation reveals the molecular basis for metabolic acclimation to high light conditions.</title>
        <authorList>
            <person name="Cecchin M."/>
            <person name="Marcolungo L."/>
            <person name="Rossato M."/>
            <person name="Girolomoni L."/>
            <person name="Cosentino E."/>
            <person name="Cuine S."/>
            <person name="Li-Beisson Y."/>
            <person name="Delledonne M."/>
            <person name="Ballottari M."/>
        </authorList>
    </citation>
    <scope>NUCLEOTIDE SEQUENCE</scope>
    <source>
        <strain evidence="12">211/11P</strain>
    </source>
</reference>
<feature type="domain" description="tRNA (adenine(58)-N(1))-methyltransferase catalytic subunit TRM61 C-terminal" evidence="11">
    <location>
        <begin position="69"/>
        <end position="275"/>
    </location>
</feature>
<evidence type="ECO:0000256" key="10">
    <source>
        <dbReference type="SAM" id="MobiDB-lite"/>
    </source>
</evidence>
<feature type="binding site" evidence="9">
    <location>
        <position position="188"/>
    </location>
    <ligand>
        <name>S-adenosyl-L-methionine</name>
        <dbReference type="ChEBI" id="CHEBI:59789"/>
    </ligand>
</feature>
<evidence type="ECO:0000256" key="1">
    <source>
        <dbReference type="ARBA" id="ARBA00004123"/>
    </source>
</evidence>
<dbReference type="GO" id="GO:0160107">
    <property type="term" value="F:tRNA (adenine(58)-N1)-methyltransferase activity"/>
    <property type="evidence" value="ECO:0007669"/>
    <property type="project" value="UniProtKB-EC"/>
</dbReference>
<feature type="region of interest" description="Disordered" evidence="10">
    <location>
        <begin position="250"/>
        <end position="369"/>
    </location>
</feature>
<dbReference type="InterPro" id="IPR029063">
    <property type="entry name" value="SAM-dependent_MTases_sf"/>
</dbReference>
<evidence type="ECO:0000313" key="13">
    <source>
        <dbReference type="Proteomes" id="UP001055712"/>
    </source>
</evidence>
<dbReference type="Gene3D" id="3.40.50.150">
    <property type="entry name" value="Vaccinia Virus protein VP39"/>
    <property type="match status" value="1"/>
</dbReference>
<name>A0A9D4TGD7_CHLVU</name>
<organism evidence="12 13">
    <name type="scientific">Chlorella vulgaris</name>
    <name type="common">Green alga</name>
    <dbReference type="NCBI Taxonomy" id="3077"/>
    <lineage>
        <taxon>Eukaryota</taxon>
        <taxon>Viridiplantae</taxon>
        <taxon>Chlorophyta</taxon>
        <taxon>core chlorophytes</taxon>
        <taxon>Trebouxiophyceae</taxon>
        <taxon>Chlorellales</taxon>
        <taxon>Chlorellaceae</taxon>
        <taxon>Chlorella clade</taxon>
        <taxon>Chlorella</taxon>
    </lineage>
</organism>
<feature type="compositionally biased region" description="Low complexity" evidence="10">
    <location>
        <begin position="348"/>
        <end position="357"/>
    </location>
</feature>
<dbReference type="Gene3D" id="3.10.330.20">
    <property type="match status" value="1"/>
</dbReference>
<dbReference type="SUPFAM" id="SSF53335">
    <property type="entry name" value="S-adenosyl-L-methionine-dependent methyltransferases"/>
    <property type="match status" value="1"/>
</dbReference>
<dbReference type="PROSITE" id="PS51620">
    <property type="entry name" value="SAM_TRM61"/>
    <property type="match status" value="1"/>
</dbReference>
<keyword evidence="6 8" id="KW-0819">tRNA processing</keyword>
<dbReference type="PANTHER" id="PTHR12133">
    <property type="entry name" value="TRNA (ADENINE(58)-N(1))-METHYLTRANSFERASE"/>
    <property type="match status" value="1"/>
</dbReference>
<evidence type="ECO:0000256" key="9">
    <source>
        <dbReference type="PIRSR" id="PIRSR017269-1"/>
    </source>
</evidence>
<evidence type="ECO:0000256" key="5">
    <source>
        <dbReference type="ARBA" id="ARBA00022691"/>
    </source>
</evidence>
<feature type="binding site" evidence="9">
    <location>
        <position position="140"/>
    </location>
    <ligand>
        <name>S-adenosyl-L-methionine</name>
        <dbReference type="ChEBI" id="CHEBI:59789"/>
    </ligand>
</feature>
<dbReference type="InterPro" id="IPR049470">
    <property type="entry name" value="TRM61_C"/>
</dbReference>
<comment type="catalytic activity">
    <reaction evidence="8">
        <text>adenosine(58) in tRNA + S-adenosyl-L-methionine = N(1)-methyladenosine(58) in tRNA + S-adenosyl-L-homocysteine + H(+)</text>
        <dbReference type="Rhea" id="RHEA:43152"/>
        <dbReference type="Rhea" id="RHEA-COMP:10365"/>
        <dbReference type="Rhea" id="RHEA-COMP:10366"/>
        <dbReference type="ChEBI" id="CHEBI:15378"/>
        <dbReference type="ChEBI" id="CHEBI:57856"/>
        <dbReference type="ChEBI" id="CHEBI:59789"/>
        <dbReference type="ChEBI" id="CHEBI:74411"/>
        <dbReference type="ChEBI" id="CHEBI:74491"/>
        <dbReference type="EC" id="2.1.1.220"/>
    </reaction>
</comment>
<comment type="similarity">
    <text evidence="8">Belongs to the class I-like SAM-binding methyltransferase superfamily. TRM61 family.</text>
</comment>
<evidence type="ECO:0000256" key="4">
    <source>
        <dbReference type="ARBA" id="ARBA00022679"/>
    </source>
</evidence>
<keyword evidence="7" id="KW-0539">Nucleus</keyword>
<dbReference type="CDD" id="cd02440">
    <property type="entry name" value="AdoMet_MTases"/>
    <property type="match status" value="1"/>
</dbReference>
<dbReference type="PANTHER" id="PTHR12133:SF2">
    <property type="entry name" value="TRNA (ADENINE(58)-N(1))-METHYLTRANSFERASE CATALYTIC SUBUNIT TRMT61A"/>
    <property type="match status" value="1"/>
</dbReference>
<dbReference type="PIRSF" id="PIRSF017269">
    <property type="entry name" value="GCD14"/>
    <property type="match status" value="1"/>
</dbReference>
<reference evidence="12" key="2">
    <citation type="submission" date="2020-11" db="EMBL/GenBank/DDBJ databases">
        <authorList>
            <person name="Cecchin M."/>
            <person name="Marcolungo L."/>
            <person name="Rossato M."/>
            <person name="Girolomoni L."/>
            <person name="Cosentino E."/>
            <person name="Cuine S."/>
            <person name="Li-Beisson Y."/>
            <person name="Delledonne M."/>
            <person name="Ballottari M."/>
        </authorList>
    </citation>
    <scope>NUCLEOTIDE SEQUENCE</scope>
    <source>
        <strain evidence="12">211/11P</strain>
        <tissue evidence="12">Whole cell</tissue>
    </source>
</reference>
<evidence type="ECO:0000256" key="7">
    <source>
        <dbReference type="ARBA" id="ARBA00023242"/>
    </source>
</evidence>
<dbReference type="EC" id="2.1.1.220" evidence="2 8"/>
<evidence type="ECO:0000259" key="11">
    <source>
        <dbReference type="Pfam" id="PF08704"/>
    </source>
</evidence>
<feature type="binding site" evidence="9">
    <location>
        <position position="168"/>
    </location>
    <ligand>
        <name>S-adenosyl-L-methionine</name>
        <dbReference type="ChEBI" id="CHEBI:59789"/>
    </ligand>
</feature>
<evidence type="ECO:0000256" key="2">
    <source>
        <dbReference type="ARBA" id="ARBA00012796"/>
    </source>
</evidence>
<dbReference type="Pfam" id="PF08704">
    <property type="entry name" value="GCD14"/>
    <property type="match status" value="1"/>
</dbReference>
<proteinExistence type="inferred from homology"/>
<dbReference type="GO" id="GO:0031515">
    <property type="term" value="C:tRNA (m1A) methyltransferase complex"/>
    <property type="evidence" value="ECO:0007669"/>
    <property type="project" value="UniProtKB-UniRule"/>
</dbReference>
<gene>
    <name evidence="12" type="ORF">D9Q98_008259</name>
</gene>
<dbReference type="AlphaFoldDB" id="A0A9D4TGD7"/>
<keyword evidence="13" id="KW-1185">Reference proteome</keyword>
<dbReference type="GO" id="GO:0030488">
    <property type="term" value="P:tRNA methylation"/>
    <property type="evidence" value="ECO:0007669"/>
    <property type="project" value="InterPro"/>
</dbReference>
<sequence>MLHSADSAANPTRPMAAGDLVVVYEGFDNMKSTRIVAGGMFQNRFGGFPHNDWIGRPFGSKAISKKGNGWILLLAPTPELWTNVLRHRTQILYAADIAMVVALLELRPGAVVLETGTGSGSLTHSLARTIAPTGHVYTFEYHEQRAALAAEEFKANGIGHLVTVTHRDIELGGFPEDHRGKADAVFLDLPKPHLVVPSAARCVRPDGMFCSFSPCIEQVQRTCEALNANGFRDMRTLEVLLRQLEVSRQPLVTDMEAPPQHQQQQGGRKKQQRRQGGGDAAAVGGDAKRQKGADGTAAAVAPGGDVPSAEGEAPTAAVGDVPTAQEEAATAAVNGSEPAPEQQPQPPQQQRQQVERQTVSKPVPFGRGHTGYLTFARRVVALA</sequence>
<accession>A0A9D4TGD7</accession>
<dbReference type="EMBL" id="SIDB01000012">
    <property type="protein sequence ID" value="KAI3424875.1"/>
    <property type="molecule type" value="Genomic_DNA"/>
</dbReference>
<dbReference type="GO" id="GO:0005634">
    <property type="term" value="C:nucleus"/>
    <property type="evidence" value="ECO:0007669"/>
    <property type="project" value="UniProtKB-SubCell"/>
</dbReference>
<dbReference type="Proteomes" id="UP001055712">
    <property type="component" value="Unassembled WGS sequence"/>
</dbReference>
<comment type="subcellular location">
    <subcellularLocation>
        <location evidence="1">Nucleus</location>
    </subcellularLocation>
</comment>
<comment type="caution">
    <text evidence="12">The sequence shown here is derived from an EMBL/GenBank/DDBJ whole genome shotgun (WGS) entry which is preliminary data.</text>
</comment>
<evidence type="ECO:0000313" key="12">
    <source>
        <dbReference type="EMBL" id="KAI3424875.1"/>
    </source>
</evidence>
<evidence type="ECO:0000256" key="8">
    <source>
        <dbReference type="PIRNR" id="PIRNR017269"/>
    </source>
</evidence>
<dbReference type="InterPro" id="IPR014816">
    <property type="entry name" value="tRNA_MeTrfase_Gcd14"/>
</dbReference>